<dbReference type="Pfam" id="PF01590">
    <property type="entry name" value="GAF"/>
    <property type="match status" value="2"/>
</dbReference>
<feature type="domain" description="PAS" evidence="7">
    <location>
        <begin position="775"/>
        <end position="851"/>
    </location>
</feature>
<comment type="caution">
    <text evidence="9">The sequence shown here is derived from an EMBL/GenBank/DDBJ whole genome shotgun (WGS) entry which is preliminary data.</text>
</comment>
<dbReference type="InterPro" id="IPR000014">
    <property type="entry name" value="PAS"/>
</dbReference>
<evidence type="ECO:0000256" key="5">
    <source>
        <dbReference type="ARBA" id="ARBA00022777"/>
    </source>
</evidence>
<keyword evidence="10" id="KW-1185">Reference proteome</keyword>
<dbReference type="Gene3D" id="3.40.50.2300">
    <property type="match status" value="1"/>
</dbReference>
<dbReference type="InterPro" id="IPR001789">
    <property type="entry name" value="Sig_transdc_resp-reg_receiver"/>
</dbReference>
<evidence type="ECO:0000313" key="9">
    <source>
        <dbReference type="EMBL" id="MBD2319302.1"/>
    </source>
</evidence>
<dbReference type="SUPFAM" id="SSF52172">
    <property type="entry name" value="CheY-like"/>
    <property type="match status" value="1"/>
</dbReference>
<reference evidence="9 10" key="1">
    <citation type="journal article" date="2020" name="ISME J.">
        <title>Comparative genomics reveals insights into cyanobacterial evolution and habitat adaptation.</title>
        <authorList>
            <person name="Chen M.Y."/>
            <person name="Teng W.K."/>
            <person name="Zhao L."/>
            <person name="Hu C.X."/>
            <person name="Zhou Y.K."/>
            <person name="Han B.P."/>
            <person name="Song L.R."/>
            <person name="Shu W.S."/>
        </authorList>
    </citation>
    <scope>NUCLEOTIDE SEQUENCE [LARGE SCALE GENOMIC DNA]</scope>
    <source>
        <strain evidence="9 10">FACHB-1050</strain>
    </source>
</reference>
<protein>
    <recommendedName>
        <fullName evidence="2">histidine kinase</fullName>
        <ecNumber evidence="2">2.7.13.3</ecNumber>
    </recommendedName>
</protein>
<feature type="domain" description="Phytochrome chromophore attachment site" evidence="6">
    <location>
        <begin position="935"/>
        <end position="1071"/>
    </location>
</feature>
<dbReference type="Pfam" id="PF00072">
    <property type="entry name" value="Response_reg"/>
    <property type="match status" value="1"/>
</dbReference>
<dbReference type="InterPro" id="IPR052162">
    <property type="entry name" value="Sensor_kinase/Photoreceptor"/>
</dbReference>
<dbReference type="EC" id="2.7.13.3" evidence="2"/>
<dbReference type="Proteomes" id="UP000618445">
    <property type="component" value="Unassembled WGS sequence"/>
</dbReference>
<dbReference type="InterPro" id="IPR000700">
    <property type="entry name" value="PAS-assoc_C"/>
</dbReference>
<dbReference type="Gene3D" id="3.30.450.40">
    <property type="match status" value="3"/>
</dbReference>
<feature type="domain" description="PAS" evidence="7">
    <location>
        <begin position="381"/>
        <end position="440"/>
    </location>
</feature>
<keyword evidence="5" id="KW-0418">Kinase</keyword>
<accession>A0ABR8CES8</accession>
<organism evidence="9 10">
    <name type="scientific">Phormidium tenue FACHB-1050</name>
    <dbReference type="NCBI Taxonomy" id="2692857"/>
    <lineage>
        <taxon>Bacteria</taxon>
        <taxon>Bacillati</taxon>
        <taxon>Cyanobacteriota</taxon>
        <taxon>Cyanophyceae</taxon>
        <taxon>Oscillatoriophycideae</taxon>
        <taxon>Oscillatoriales</taxon>
        <taxon>Oscillatoriaceae</taxon>
        <taxon>Phormidium</taxon>
    </lineage>
</organism>
<dbReference type="PROSITE" id="PS50046">
    <property type="entry name" value="PHYTOCHROME_2"/>
    <property type="match status" value="2"/>
</dbReference>
<dbReference type="InterPro" id="IPR016132">
    <property type="entry name" value="Phyto_chromo_attachment"/>
</dbReference>
<dbReference type="InterPro" id="IPR013656">
    <property type="entry name" value="PAS_4"/>
</dbReference>
<dbReference type="SMART" id="SM00091">
    <property type="entry name" value="PAS"/>
    <property type="match status" value="4"/>
</dbReference>
<proteinExistence type="predicted"/>
<dbReference type="Pfam" id="PF08447">
    <property type="entry name" value="PAS_3"/>
    <property type="match status" value="3"/>
</dbReference>
<dbReference type="InterPro" id="IPR035965">
    <property type="entry name" value="PAS-like_dom_sf"/>
</dbReference>
<dbReference type="SUPFAM" id="SSF55781">
    <property type="entry name" value="GAF domain-like"/>
    <property type="match status" value="3"/>
</dbReference>
<dbReference type="EMBL" id="JACJQY010000047">
    <property type="protein sequence ID" value="MBD2319302.1"/>
    <property type="molecule type" value="Genomic_DNA"/>
</dbReference>
<dbReference type="SMART" id="SM00065">
    <property type="entry name" value="GAF"/>
    <property type="match status" value="2"/>
</dbReference>
<feature type="domain" description="PAC" evidence="8">
    <location>
        <begin position="460"/>
        <end position="513"/>
    </location>
</feature>
<keyword evidence="3" id="KW-0597">Phosphoprotein</keyword>
<keyword evidence="4" id="KW-0808">Transferase</keyword>
<dbReference type="InterPro" id="IPR029016">
    <property type="entry name" value="GAF-like_dom_sf"/>
</dbReference>
<sequence>MATSKYQVLIIAANYNDLVCQYLALSSHTSTLKHRQNSYHIQLCLSHFEAIEASLIKNPDCILLDWELPNLDGSTFLQQMSLRQIPVVLLISTLMEKLISNMQWDYHDYLIKEVLNKELIFSAIRNAISQSQLHQEVISTNKKLQKFVFNNSFTEIQTKQNQTQQDFFEQDIKTEFSKYNLSESLLEIQNRCLGCIAMGDPLAETFNLLSLLIDLQTNDALCSILVIDHQDKLKCIAEPNLPNDFSLVLNDIPLDEITPVFGNTLEGKSVNISDITNSHLQDYKNLAISHGFKALWINPILARNQQKVLGFCILCYRELLQPSIEELKVIRNTIYAASIAIERNHSDVNLQQQLQREKLLYQQLQQELSDRQKVEFELRESQKFIQQIAEASPNILYLYNVQERRNIYANREIYCILGYTTQDVQDMGADLFQRLIHPDDIGQVSINLARLHAAEDGTIIDMDYRMQHANGEWRWLHSRDAVFSRDEHGNILLVIGSAQDITDRKRYEKALQTSEAHQRALISALPDLLMRINREGIYLEFLASPNFHVLGSSTDLVGTSISQVLSHELAQERIEYICKALDTNSIQVYEQILLIDGKTQVEEVRIVPYAKDEVLLLVRDISEKKRTEEALRISERRFERIAATLPGMIYTMIQRVDGSHYFEYISSGVEKISEVAVEQILEDPKWLDDKHHPDDRAGFAAAANHSVTTMTPFNHEWRIITPSGKIKWLQLRSLPEKIEEIDVALLNRQHGDIARHGIMLEITDRKIAEEALRESERRFERIAETLPGIIYTTIQRPDGSEYLEYVSSGVERIYEVTVEEALNNPQFIYDCIHPETQTSLFKSLNRSAENLLSFSNEWRIITPSGKIKWLQISAFVEKTHGMDINLFKRQNGDIVRHGLVLEITDRKLAELQVRQQTEQQKLIGSITQRIRASLNLEEILNTTVAEIHQVLNSSRVLVYQVFADGTGTAIAESVSFSCQPILNNTYSEEVFPIEIQEQYLKGKVYALSDLEIEMMLPCLVEFLKEIKVRAKLVVPIIQDEKLWGLLIAHQCDHPRHWQDWEIDLMQQLSSQFAIAIQQASLYQQLQLELHDRQYAEKLIRQQADREALLREIMQRIRQSLDLHTIFETATLEIRQFLQADRVGIFKFEPDSGFNDGEFVAESVVAGFYSVVKIPCHDHCFGERYSQSYKYGDYQAVGDIYNAGLSQCHIDVLEAFQIRANLVVPLLNGSSLWGLICIHQCSSPRNWEIEEIILIQQISNQLAIAIQQANLYQQVQEELANKETLYIQLANELHQKKVLLKEVHHRVKNNLQVMSSLLRMQFRKTTPDLKILIEDYQNRIQSMALIHAQLHRNDDLASIDFHDYISDLLSNLFQCYGNASANIQSQVDVTN</sequence>
<dbReference type="InterPro" id="IPR003018">
    <property type="entry name" value="GAF"/>
</dbReference>
<feature type="domain" description="PAC" evidence="8">
    <location>
        <begin position="713"/>
        <end position="774"/>
    </location>
</feature>
<dbReference type="Pfam" id="PF07568">
    <property type="entry name" value="HisKA_2"/>
    <property type="match status" value="1"/>
</dbReference>
<dbReference type="InterPro" id="IPR011495">
    <property type="entry name" value="Sig_transdc_His_kin_sub2_dim/P"/>
</dbReference>
<dbReference type="Gene3D" id="3.30.450.20">
    <property type="entry name" value="PAS domain"/>
    <property type="match status" value="4"/>
</dbReference>
<dbReference type="InterPro" id="IPR013655">
    <property type="entry name" value="PAS_fold_3"/>
</dbReference>
<dbReference type="PROSITE" id="PS50113">
    <property type="entry name" value="PAC"/>
    <property type="match status" value="2"/>
</dbReference>
<evidence type="ECO:0000259" key="6">
    <source>
        <dbReference type="PROSITE" id="PS50046"/>
    </source>
</evidence>
<feature type="domain" description="Phytochrome chromophore attachment site" evidence="6">
    <location>
        <begin position="1121"/>
        <end position="1260"/>
    </location>
</feature>
<dbReference type="RefSeq" id="WP_190581132.1">
    <property type="nucleotide sequence ID" value="NZ_CAWPQU010000042.1"/>
</dbReference>
<dbReference type="PANTHER" id="PTHR43304:SF1">
    <property type="entry name" value="PAC DOMAIN-CONTAINING PROTEIN"/>
    <property type="match status" value="1"/>
</dbReference>
<gene>
    <name evidence="9" type="ORF">H6G05_20955</name>
</gene>
<evidence type="ECO:0000259" key="8">
    <source>
        <dbReference type="PROSITE" id="PS50113"/>
    </source>
</evidence>
<dbReference type="SUPFAM" id="SSF55785">
    <property type="entry name" value="PYP-like sensor domain (PAS domain)"/>
    <property type="match status" value="4"/>
</dbReference>
<dbReference type="NCBIfam" id="TIGR00229">
    <property type="entry name" value="sensory_box"/>
    <property type="match status" value="2"/>
</dbReference>
<dbReference type="PANTHER" id="PTHR43304">
    <property type="entry name" value="PHYTOCHROME-LIKE PROTEIN CPH1"/>
    <property type="match status" value="1"/>
</dbReference>
<dbReference type="PROSITE" id="PS50112">
    <property type="entry name" value="PAS"/>
    <property type="match status" value="2"/>
</dbReference>
<dbReference type="InterPro" id="IPR001610">
    <property type="entry name" value="PAC"/>
</dbReference>
<dbReference type="CDD" id="cd00130">
    <property type="entry name" value="PAS"/>
    <property type="match status" value="2"/>
</dbReference>
<evidence type="ECO:0000259" key="7">
    <source>
        <dbReference type="PROSITE" id="PS50112"/>
    </source>
</evidence>
<dbReference type="SMART" id="SM00086">
    <property type="entry name" value="PAC"/>
    <property type="match status" value="3"/>
</dbReference>
<evidence type="ECO:0000256" key="3">
    <source>
        <dbReference type="ARBA" id="ARBA00022553"/>
    </source>
</evidence>
<dbReference type="Pfam" id="PF08448">
    <property type="entry name" value="PAS_4"/>
    <property type="match status" value="1"/>
</dbReference>
<name>A0ABR8CES8_9CYAN</name>
<comment type="catalytic activity">
    <reaction evidence="1">
        <text>ATP + protein L-histidine = ADP + protein N-phospho-L-histidine.</text>
        <dbReference type="EC" id="2.7.13.3"/>
    </reaction>
</comment>
<evidence type="ECO:0000256" key="1">
    <source>
        <dbReference type="ARBA" id="ARBA00000085"/>
    </source>
</evidence>
<evidence type="ECO:0000256" key="4">
    <source>
        <dbReference type="ARBA" id="ARBA00022679"/>
    </source>
</evidence>
<evidence type="ECO:0000313" key="10">
    <source>
        <dbReference type="Proteomes" id="UP000618445"/>
    </source>
</evidence>
<evidence type="ECO:0000256" key="2">
    <source>
        <dbReference type="ARBA" id="ARBA00012438"/>
    </source>
</evidence>
<dbReference type="InterPro" id="IPR011006">
    <property type="entry name" value="CheY-like_superfamily"/>
</dbReference>